<feature type="domain" description="Poly A polymerase head" evidence="10">
    <location>
        <begin position="23"/>
        <end position="143"/>
    </location>
</feature>
<keyword evidence="6" id="KW-0547">Nucleotide-binding</keyword>
<name>A0ABX0IZP7_9BACL</name>
<dbReference type="GO" id="GO:0004810">
    <property type="term" value="F:CCA tRNA nucleotidyltransferase activity"/>
    <property type="evidence" value="ECO:0007669"/>
    <property type="project" value="UniProtKB-EC"/>
</dbReference>
<dbReference type="NCBIfam" id="NF009814">
    <property type="entry name" value="PRK13299.1"/>
    <property type="match status" value="1"/>
</dbReference>
<dbReference type="InterPro" id="IPR050264">
    <property type="entry name" value="Bact_CCA-adding_enz_type3_sf"/>
</dbReference>
<keyword evidence="4 13" id="KW-0548">Nucleotidyltransferase</keyword>
<evidence type="ECO:0000256" key="4">
    <source>
        <dbReference type="ARBA" id="ARBA00022695"/>
    </source>
</evidence>
<dbReference type="EMBL" id="JAAOIW010000001">
    <property type="protein sequence ID" value="NHN28690.1"/>
    <property type="molecule type" value="Genomic_DNA"/>
</dbReference>
<keyword evidence="3" id="KW-0819">tRNA processing</keyword>
<dbReference type="PANTHER" id="PTHR46173">
    <property type="entry name" value="CCA TRNA NUCLEOTIDYLTRANSFERASE 1, MITOCHONDRIAL"/>
    <property type="match status" value="1"/>
</dbReference>
<organism evidence="13 14">
    <name type="scientific">Paenibacillus agricola</name>
    <dbReference type="NCBI Taxonomy" id="2716264"/>
    <lineage>
        <taxon>Bacteria</taxon>
        <taxon>Bacillati</taxon>
        <taxon>Bacillota</taxon>
        <taxon>Bacilli</taxon>
        <taxon>Bacillales</taxon>
        <taxon>Paenibacillaceae</taxon>
        <taxon>Paenibacillus</taxon>
    </lineage>
</organism>
<sequence>MKTKLEQGALKVLQKLTQQGFQAYLVGGCVRDQQLRRAVKDYDIATSAHPAQVVELFERTIPTGLQHGTVSVIMDGNLYEVTTFRKEADYEQFRRPAEVEFIDSLEEDLKRRDFTMNAMALDAAGMLIDPFGGLADLAQGSLRCVGNASERFTEDALRMLRCIRFSSEYELQIEGGTWQALCKHASLLKHIALERVRMELERMIAGANPLKAIGLLAASGMLLEAKQPLRLAQLDRLRTAEPINQLKAPTERWSFLYIAMGMNASETEADMRSLTFSKAQIKAVCAVVAAAYKLVDAAADVDLLNRVNRHELSLEHELEPIWKRTVLRYGKEALQLLGKVLAVDPKVLEHLSLPSQVVSLFIQHGEAWLNELEIDRLEQLRVDGKQLLTHIHHAPGPWLAEVLQFLLHEVALGRLSNETDALIAEAVMFVENSKSSESGTQHEY</sequence>
<comment type="similarity">
    <text evidence="9">Belongs to the tRNA nucleotidyltransferase/poly(A) polymerase family.</text>
</comment>
<dbReference type="InterPro" id="IPR032828">
    <property type="entry name" value="PolyA_RNA-bd"/>
</dbReference>
<dbReference type="Pfam" id="PF13735">
    <property type="entry name" value="tRNA_NucTran2_2"/>
    <property type="match status" value="1"/>
</dbReference>
<dbReference type="Pfam" id="PF12627">
    <property type="entry name" value="PolyA_pol_RNAbd"/>
    <property type="match status" value="1"/>
</dbReference>
<evidence type="ECO:0000256" key="3">
    <source>
        <dbReference type="ARBA" id="ARBA00022694"/>
    </source>
</evidence>
<dbReference type="InterPro" id="IPR043519">
    <property type="entry name" value="NT_sf"/>
</dbReference>
<keyword evidence="2 9" id="KW-0808">Transferase</keyword>
<reference evidence="13" key="1">
    <citation type="submission" date="2020-03" db="EMBL/GenBank/DDBJ databases">
        <title>Draft sequencing of Paenibacilllus sp. S3N08.</title>
        <authorList>
            <person name="Kim D.-U."/>
        </authorList>
    </citation>
    <scope>NUCLEOTIDE SEQUENCE</scope>
    <source>
        <strain evidence="13">S3N08</strain>
    </source>
</reference>
<protein>
    <submittedName>
        <fullName evidence="13">CCA tRNA nucleotidyltransferase</fullName>
        <ecNumber evidence="13">2.7.7.72</ecNumber>
    </submittedName>
</protein>
<evidence type="ECO:0000256" key="9">
    <source>
        <dbReference type="RuleBase" id="RU003953"/>
    </source>
</evidence>
<evidence type="ECO:0000313" key="14">
    <source>
        <dbReference type="Proteomes" id="UP001165962"/>
    </source>
</evidence>
<keyword evidence="7" id="KW-0460">Magnesium</keyword>
<dbReference type="EC" id="2.7.7.72" evidence="13"/>
<comment type="caution">
    <text evidence="13">The sequence shown here is derived from an EMBL/GenBank/DDBJ whole genome shotgun (WGS) entry which is preliminary data.</text>
</comment>
<evidence type="ECO:0000313" key="13">
    <source>
        <dbReference type="EMBL" id="NHN28690.1"/>
    </source>
</evidence>
<accession>A0ABX0IZP7</accession>
<evidence type="ECO:0000256" key="2">
    <source>
        <dbReference type="ARBA" id="ARBA00022679"/>
    </source>
</evidence>
<comment type="cofactor">
    <cofactor evidence="1">
        <name>Mg(2+)</name>
        <dbReference type="ChEBI" id="CHEBI:18420"/>
    </cofactor>
</comment>
<feature type="domain" description="CCA-adding enzyme C-terminal" evidence="12">
    <location>
        <begin position="246"/>
        <end position="425"/>
    </location>
</feature>
<dbReference type="Gene3D" id="1.10.3090.10">
    <property type="entry name" value="cca-adding enzyme, domain 2"/>
    <property type="match status" value="1"/>
</dbReference>
<dbReference type="PANTHER" id="PTHR46173:SF1">
    <property type="entry name" value="CCA TRNA NUCLEOTIDYLTRANSFERASE 1, MITOCHONDRIAL"/>
    <property type="match status" value="1"/>
</dbReference>
<dbReference type="Gene3D" id="1.10.246.80">
    <property type="match status" value="1"/>
</dbReference>
<proteinExistence type="inferred from homology"/>
<evidence type="ECO:0000259" key="12">
    <source>
        <dbReference type="Pfam" id="PF13735"/>
    </source>
</evidence>
<dbReference type="SUPFAM" id="SSF81891">
    <property type="entry name" value="Poly A polymerase C-terminal region-like"/>
    <property type="match status" value="1"/>
</dbReference>
<feature type="domain" description="tRNA nucleotidyltransferase/poly(A) polymerase RNA and SrmB- binding" evidence="11">
    <location>
        <begin position="171"/>
        <end position="222"/>
    </location>
</feature>
<dbReference type="Proteomes" id="UP001165962">
    <property type="component" value="Unassembled WGS sequence"/>
</dbReference>
<keyword evidence="5" id="KW-0479">Metal-binding</keyword>
<keyword evidence="14" id="KW-1185">Reference proteome</keyword>
<evidence type="ECO:0000256" key="5">
    <source>
        <dbReference type="ARBA" id="ARBA00022723"/>
    </source>
</evidence>
<evidence type="ECO:0000256" key="7">
    <source>
        <dbReference type="ARBA" id="ARBA00022842"/>
    </source>
</evidence>
<evidence type="ECO:0000256" key="6">
    <source>
        <dbReference type="ARBA" id="ARBA00022741"/>
    </source>
</evidence>
<dbReference type="CDD" id="cd05398">
    <property type="entry name" value="NT_ClassII-CCAase"/>
    <property type="match status" value="1"/>
</dbReference>
<evidence type="ECO:0000256" key="8">
    <source>
        <dbReference type="ARBA" id="ARBA00022884"/>
    </source>
</evidence>
<dbReference type="Pfam" id="PF01743">
    <property type="entry name" value="PolyA_pol"/>
    <property type="match status" value="1"/>
</dbReference>
<dbReference type="Gene3D" id="3.30.460.10">
    <property type="entry name" value="Beta Polymerase, domain 2"/>
    <property type="match status" value="1"/>
</dbReference>
<evidence type="ECO:0000256" key="1">
    <source>
        <dbReference type="ARBA" id="ARBA00001946"/>
    </source>
</evidence>
<keyword evidence="8 9" id="KW-0694">RNA-binding</keyword>
<dbReference type="RefSeq" id="WP_166145629.1">
    <property type="nucleotide sequence ID" value="NZ_JAAOIW010000001.1"/>
</dbReference>
<evidence type="ECO:0000259" key="11">
    <source>
        <dbReference type="Pfam" id="PF12627"/>
    </source>
</evidence>
<dbReference type="InterPro" id="IPR002646">
    <property type="entry name" value="PolA_pol_head_dom"/>
</dbReference>
<dbReference type="PROSITE" id="PS51257">
    <property type="entry name" value="PROKAR_LIPOPROTEIN"/>
    <property type="match status" value="1"/>
</dbReference>
<evidence type="ECO:0000259" key="10">
    <source>
        <dbReference type="Pfam" id="PF01743"/>
    </source>
</evidence>
<gene>
    <name evidence="13" type="ORF">G9U52_02460</name>
</gene>
<dbReference type="SUPFAM" id="SSF81301">
    <property type="entry name" value="Nucleotidyltransferase"/>
    <property type="match status" value="1"/>
</dbReference>
<dbReference type="InterPro" id="IPR032810">
    <property type="entry name" value="CCA-adding_enz_C"/>
</dbReference>